<dbReference type="PIRSF" id="PIRSF020680">
    <property type="entry name" value="PhnH"/>
    <property type="match status" value="1"/>
</dbReference>
<evidence type="ECO:0000313" key="2">
    <source>
        <dbReference type="Proteomes" id="UP000095347"/>
    </source>
</evidence>
<keyword evidence="2" id="KW-1185">Reference proteome</keyword>
<accession>A0A1E5Q515</accession>
<dbReference type="NCBIfam" id="TIGR03292">
    <property type="entry name" value="PhnH_redo"/>
    <property type="match status" value="1"/>
</dbReference>
<dbReference type="GO" id="GO:0016829">
    <property type="term" value="F:lyase activity"/>
    <property type="evidence" value="ECO:0007669"/>
    <property type="project" value="UniProtKB-KW"/>
</dbReference>
<dbReference type="SUPFAM" id="SSF159709">
    <property type="entry name" value="PhnH-like"/>
    <property type="match status" value="1"/>
</dbReference>
<gene>
    <name evidence="1" type="ORF">BEN30_15375</name>
</gene>
<comment type="caution">
    <text evidence="1">The sequence shown here is derived from an EMBL/GenBank/DDBJ whole genome shotgun (WGS) entry which is preliminary data.</text>
</comment>
<dbReference type="Proteomes" id="UP000095347">
    <property type="component" value="Unassembled WGS sequence"/>
</dbReference>
<name>A0A1E5Q515_9PROT</name>
<dbReference type="InterPro" id="IPR038058">
    <property type="entry name" value="PhnH-like_sp"/>
</dbReference>
<dbReference type="GO" id="GO:0019634">
    <property type="term" value="P:organic phosphonate metabolic process"/>
    <property type="evidence" value="ECO:0007669"/>
    <property type="project" value="InterPro"/>
</dbReference>
<dbReference type="EMBL" id="MCGG01000055">
    <property type="protein sequence ID" value="OEJ65155.1"/>
    <property type="molecule type" value="Genomic_DNA"/>
</dbReference>
<dbReference type="RefSeq" id="WP_069959045.1">
    <property type="nucleotide sequence ID" value="NZ_MCGG01000055.1"/>
</dbReference>
<keyword evidence="1" id="KW-0456">Lyase</keyword>
<organism evidence="1 2">
    <name type="scientific">Magnetovibrio blakemorei</name>
    <dbReference type="NCBI Taxonomy" id="28181"/>
    <lineage>
        <taxon>Bacteria</taxon>
        <taxon>Pseudomonadati</taxon>
        <taxon>Pseudomonadota</taxon>
        <taxon>Alphaproteobacteria</taxon>
        <taxon>Rhodospirillales</taxon>
        <taxon>Magnetovibrionaceae</taxon>
        <taxon>Magnetovibrio</taxon>
    </lineage>
</organism>
<evidence type="ECO:0000313" key="1">
    <source>
        <dbReference type="EMBL" id="OEJ65155.1"/>
    </source>
</evidence>
<dbReference type="AlphaFoldDB" id="A0A1E5Q515"/>
<dbReference type="Pfam" id="PF05845">
    <property type="entry name" value="PhnH"/>
    <property type="match status" value="1"/>
</dbReference>
<protein>
    <submittedName>
        <fullName evidence="1">Phosphonate C-P lyase system protein PhnH</fullName>
    </submittedName>
</protein>
<dbReference type="Gene3D" id="3.40.50.11310">
    <property type="entry name" value="Bacterial phosphonate metabolism protein PhnH"/>
    <property type="match status" value="1"/>
</dbReference>
<sequence length="207" mass="22133">MLMNSQDVRPLPGQPLPGFAVPVHDSQRVFRGILDAMAHPGKIVELTDLPDAPKALNKASVAVCLALVDFETPLWADDAISAQAQAVTHIQFHCGCPITTAPEKARFALLSQGTDLTSLKAFCHGTDERPDLSTTVIVQAEGFGGGEDVRLSGPGIKTETTLSITGVGTGFWQAVRDNAQRFPRGVDLMICTDEAIVCLPRTIEVED</sequence>
<dbReference type="STRING" id="28181.BEN30_15375"/>
<dbReference type="InterPro" id="IPR008772">
    <property type="entry name" value="Phosphonate_metab_PhnH"/>
</dbReference>
<reference evidence="2" key="1">
    <citation type="submission" date="2016-07" db="EMBL/GenBank/DDBJ databases">
        <authorList>
            <person name="Florea S."/>
            <person name="Webb J.S."/>
            <person name="Jaromczyk J."/>
            <person name="Schardl C.L."/>
        </authorList>
    </citation>
    <scope>NUCLEOTIDE SEQUENCE [LARGE SCALE GENOMIC DNA]</scope>
    <source>
        <strain evidence="2">MV-1</strain>
    </source>
</reference>
<proteinExistence type="predicted"/>